<comment type="caution">
    <text evidence="9">The sequence shown here is derived from an EMBL/GenBank/DDBJ whole genome shotgun (WGS) entry which is preliminary data.</text>
</comment>
<dbReference type="PANTHER" id="PTHR30026">
    <property type="entry name" value="OUTER MEMBRANE PROTEIN TOLC"/>
    <property type="match status" value="1"/>
</dbReference>
<evidence type="ECO:0000256" key="1">
    <source>
        <dbReference type="ARBA" id="ARBA00004442"/>
    </source>
</evidence>
<dbReference type="InterPro" id="IPR003423">
    <property type="entry name" value="OMP_efflux"/>
</dbReference>
<feature type="coiled-coil region" evidence="8">
    <location>
        <begin position="367"/>
        <end position="405"/>
    </location>
</feature>
<evidence type="ECO:0000256" key="3">
    <source>
        <dbReference type="ARBA" id="ARBA00022448"/>
    </source>
</evidence>
<evidence type="ECO:0000313" key="9">
    <source>
        <dbReference type="EMBL" id="PQJ75474.1"/>
    </source>
</evidence>
<reference evidence="9 10" key="1">
    <citation type="submission" date="2016-12" db="EMBL/GenBank/DDBJ databases">
        <title>Trade-off between light-utilization and light-protection in marine flavobacteria.</title>
        <authorList>
            <person name="Kumagai Y."/>
            <person name="Yoshizawa S."/>
            <person name="Kogure K."/>
            <person name="Iwasaki W."/>
        </authorList>
    </citation>
    <scope>NUCLEOTIDE SEQUENCE [LARGE SCALE GENOMIC DNA]</scope>
    <source>
        <strain evidence="9 10">KCTC 22729</strain>
    </source>
</reference>
<comment type="similarity">
    <text evidence="2">Belongs to the outer membrane factor (OMF) (TC 1.B.17) family.</text>
</comment>
<name>A0A2S7WCX9_9FLAO</name>
<keyword evidence="4" id="KW-1134">Transmembrane beta strand</keyword>
<keyword evidence="10" id="KW-1185">Reference proteome</keyword>
<accession>A0A2S7WCX9</accession>
<sequence>MKKIFFVICITFLTTIKAQEKTMSFSLEEAIKFALENSYNTKAAKNDIKNANKEVWKTTTIGLPQINAKIDYQNFIKQPVSLLPAAAFDNTTSTIETVEQYFNLQPNSRPTAPEGFIPVVFGTKQNMNASVTLTQLLFDGSYLVGLQAAKTFLKISEQAEEKTELITREAVINAYGTVLVTENSVSILKKNIEILEKNYKDAKQIFENGFNEEEDVEQLEITLGNLKNQLRNVENMQVIAYQMLNLSMGNPIETKLILTDSLDGLANSNINLGLISETFSVDKHIDFKIAENDRQVKSLMLKREKSMYLPSLSAFVNYGAQAFSNSFTFFDNDQRWFQQSLFGVSLNVPIFSSFGRNASTTQAKIALETADLRLQETKQRLSLLAEKAKNEYQFSIENYQTAKRNVGLAERIEGKQRVKFFEGISSSFDLLQAQNQLYSQQQNYIQSMLDVIAKKAALENALNIPIK</sequence>
<dbReference type="GO" id="GO:0009279">
    <property type="term" value="C:cell outer membrane"/>
    <property type="evidence" value="ECO:0007669"/>
    <property type="project" value="UniProtKB-SubCell"/>
</dbReference>
<evidence type="ECO:0000256" key="7">
    <source>
        <dbReference type="ARBA" id="ARBA00023237"/>
    </source>
</evidence>
<dbReference type="Gene3D" id="1.20.1600.10">
    <property type="entry name" value="Outer membrane efflux proteins (OEP)"/>
    <property type="match status" value="1"/>
</dbReference>
<keyword evidence="6" id="KW-0472">Membrane</keyword>
<dbReference type="GO" id="GO:1990281">
    <property type="term" value="C:efflux pump complex"/>
    <property type="evidence" value="ECO:0007669"/>
    <property type="project" value="TreeGrafter"/>
</dbReference>
<organism evidence="9 10">
    <name type="scientific">Polaribacter gangjinensis</name>
    <dbReference type="NCBI Taxonomy" id="574710"/>
    <lineage>
        <taxon>Bacteria</taxon>
        <taxon>Pseudomonadati</taxon>
        <taxon>Bacteroidota</taxon>
        <taxon>Flavobacteriia</taxon>
        <taxon>Flavobacteriales</taxon>
        <taxon>Flavobacteriaceae</taxon>
    </lineage>
</organism>
<evidence type="ECO:0000256" key="8">
    <source>
        <dbReference type="SAM" id="Coils"/>
    </source>
</evidence>
<dbReference type="GO" id="GO:0015562">
    <property type="term" value="F:efflux transmembrane transporter activity"/>
    <property type="evidence" value="ECO:0007669"/>
    <property type="project" value="InterPro"/>
</dbReference>
<evidence type="ECO:0000256" key="4">
    <source>
        <dbReference type="ARBA" id="ARBA00022452"/>
    </source>
</evidence>
<keyword evidence="7" id="KW-0998">Cell outer membrane</keyword>
<keyword evidence="8" id="KW-0175">Coiled coil</keyword>
<evidence type="ECO:0000256" key="5">
    <source>
        <dbReference type="ARBA" id="ARBA00022692"/>
    </source>
</evidence>
<dbReference type="SUPFAM" id="SSF56954">
    <property type="entry name" value="Outer membrane efflux proteins (OEP)"/>
    <property type="match status" value="1"/>
</dbReference>
<dbReference type="InterPro" id="IPR051906">
    <property type="entry name" value="TolC-like"/>
</dbReference>
<proteinExistence type="inferred from homology"/>
<dbReference type="AlphaFoldDB" id="A0A2S7WCX9"/>
<dbReference type="GO" id="GO:0015288">
    <property type="term" value="F:porin activity"/>
    <property type="evidence" value="ECO:0007669"/>
    <property type="project" value="TreeGrafter"/>
</dbReference>
<gene>
    <name evidence="9" type="ORF">BTO13_09625</name>
</gene>
<dbReference type="OrthoDB" id="367883at2"/>
<comment type="subcellular location">
    <subcellularLocation>
        <location evidence="1">Cell outer membrane</location>
    </subcellularLocation>
</comment>
<keyword evidence="3" id="KW-0813">Transport</keyword>
<dbReference type="Proteomes" id="UP000237608">
    <property type="component" value="Unassembled WGS sequence"/>
</dbReference>
<dbReference type="PANTHER" id="PTHR30026:SF20">
    <property type="entry name" value="OUTER MEMBRANE PROTEIN TOLC"/>
    <property type="match status" value="1"/>
</dbReference>
<evidence type="ECO:0000313" key="10">
    <source>
        <dbReference type="Proteomes" id="UP000237608"/>
    </source>
</evidence>
<evidence type="ECO:0000256" key="6">
    <source>
        <dbReference type="ARBA" id="ARBA00023136"/>
    </source>
</evidence>
<dbReference type="EMBL" id="MSCL01000001">
    <property type="protein sequence ID" value="PQJ75474.1"/>
    <property type="molecule type" value="Genomic_DNA"/>
</dbReference>
<dbReference type="Pfam" id="PF02321">
    <property type="entry name" value="OEP"/>
    <property type="match status" value="2"/>
</dbReference>
<protein>
    <submittedName>
        <fullName evidence="9">Transporter</fullName>
    </submittedName>
</protein>
<evidence type="ECO:0000256" key="2">
    <source>
        <dbReference type="ARBA" id="ARBA00007613"/>
    </source>
</evidence>
<feature type="coiled-coil region" evidence="8">
    <location>
        <begin position="185"/>
        <end position="236"/>
    </location>
</feature>
<keyword evidence="5" id="KW-0812">Transmembrane</keyword>
<dbReference type="RefSeq" id="WP_105046615.1">
    <property type="nucleotide sequence ID" value="NZ_CP150662.1"/>
</dbReference>